<keyword evidence="2" id="KW-1185">Reference proteome</keyword>
<sequence>MTLQLSEQKYSSVVVRIIMDHLLAELIMGLNATQLKEVFMLRIMLKNIGAECPSKVVMFSYQSKAHVGYPILASWKSEFPFCFNKA</sequence>
<reference evidence="1 2" key="1">
    <citation type="journal article" date="2023" name="Nucleic Acids Res.">
        <title>The hologenome of Daphnia magna reveals possible DNA methylation and microbiome-mediated evolution of the host genome.</title>
        <authorList>
            <person name="Chaturvedi A."/>
            <person name="Li X."/>
            <person name="Dhandapani V."/>
            <person name="Marshall H."/>
            <person name="Kissane S."/>
            <person name="Cuenca-Cambronero M."/>
            <person name="Asole G."/>
            <person name="Calvet F."/>
            <person name="Ruiz-Romero M."/>
            <person name="Marangio P."/>
            <person name="Guigo R."/>
            <person name="Rago D."/>
            <person name="Mirbahai L."/>
            <person name="Eastwood N."/>
            <person name="Colbourne J.K."/>
            <person name="Zhou J."/>
            <person name="Mallon E."/>
            <person name="Orsini L."/>
        </authorList>
    </citation>
    <scope>NUCLEOTIDE SEQUENCE [LARGE SCALE GENOMIC DNA]</scope>
    <source>
        <strain evidence="1">LRV0_1</strain>
    </source>
</reference>
<protein>
    <submittedName>
        <fullName evidence="1">Uncharacterized protein</fullName>
    </submittedName>
</protein>
<dbReference type="EMBL" id="JAOYFB010000001">
    <property type="protein sequence ID" value="KAK4005511.1"/>
    <property type="molecule type" value="Genomic_DNA"/>
</dbReference>
<proteinExistence type="predicted"/>
<comment type="caution">
    <text evidence="1">The sequence shown here is derived from an EMBL/GenBank/DDBJ whole genome shotgun (WGS) entry which is preliminary data.</text>
</comment>
<organism evidence="1 2">
    <name type="scientific">Daphnia magna</name>
    <dbReference type="NCBI Taxonomy" id="35525"/>
    <lineage>
        <taxon>Eukaryota</taxon>
        <taxon>Metazoa</taxon>
        <taxon>Ecdysozoa</taxon>
        <taxon>Arthropoda</taxon>
        <taxon>Crustacea</taxon>
        <taxon>Branchiopoda</taxon>
        <taxon>Diplostraca</taxon>
        <taxon>Cladocera</taxon>
        <taxon>Anomopoda</taxon>
        <taxon>Daphniidae</taxon>
        <taxon>Daphnia</taxon>
    </lineage>
</organism>
<name>A0ABQ9YY12_9CRUS</name>
<evidence type="ECO:0000313" key="1">
    <source>
        <dbReference type="EMBL" id="KAK4005511.1"/>
    </source>
</evidence>
<dbReference type="Proteomes" id="UP001234178">
    <property type="component" value="Unassembled WGS sequence"/>
</dbReference>
<accession>A0ABQ9YY12</accession>
<gene>
    <name evidence="1" type="ORF">OUZ56_007218</name>
</gene>
<evidence type="ECO:0000313" key="2">
    <source>
        <dbReference type="Proteomes" id="UP001234178"/>
    </source>
</evidence>